<organism evidence="2 3">
    <name type="scientific">Tulasnella calospora MUT 4182</name>
    <dbReference type="NCBI Taxonomy" id="1051891"/>
    <lineage>
        <taxon>Eukaryota</taxon>
        <taxon>Fungi</taxon>
        <taxon>Dikarya</taxon>
        <taxon>Basidiomycota</taxon>
        <taxon>Agaricomycotina</taxon>
        <taxon>Agaricomycetes</taxon>
        <taxon>Cantharellales</taxon>
        <taxon>Tulasnellaceae</taxon>
        <taxon>Tulasnella</taxon>
    </lineage>
</organism>
<proteinExistence type="predicted"/>
<evidence type="ECO:0000313" key="2">
    <source>
        <dbReference type="EMBL" id="KIO24611.1"/>
    </source>
</evidence>
<reference evidence="2 3" key="1">
    <citation type="submission" date="2014-04" db="EMBL/GenBank/DDBJ databases">
        <authorList>
            <consortium name="DOE Joint Genome Institute"/>
            <person name="Kuo A."/>
            <person name="Girlanda M."/>
            <person name="Perotto S."/>
            <person name="Kohler A."/>
            <person name="Nagy L.G."/>
            <person name="Floudas D."/>
            <person name="Copeland A."/>
            <person name="Barry K.W."/>
            <person name="Cichocki N."/>
            <person name="Veneault-Fourrey C."/>
            <person name="LaButti K."/>
            <person name="Lindquist E.A."/>
            <person name="Lipzen A."/>
            <person name="Lundell T."/>
            <person name="Morin E."/>
            <person name="Murat C."/>
            <person name="Sun H."/>
            <person name="Tunlid A."/>
            <person name="Henrissat B."/>
            <person name="Grigoriev I.V."/>
            <person name="Hibbett D.S."/>
            <person name="Martin F."/>
            <person name="Nordberg H.P."/>
            <person name="Cantor M.N."/>
            <person name="Hua S.X."/>
        </authorList>
    </citation>
    <scope>NUCLEOTIDE SEQUENCE [LARGE SCALE GENOMIC DNA]</scope>
    <source>
        <strain evidence="2 3">MUT 4182</strain>
    </source>
</reference>
<dbReference type="EMBL" id="KN823058">
    <property type="protein sequence ID" value="KIO24611.1"/>
    <property type="molecule type" value="Genomic_DNA"/>
</dbReference>
<feature type="region of interest" description="Disordered" evidence="1">
    <location>
        <begin position="199"/>
        <end position="246"/>
    </location>
</feature>
<keyword evidence="3" id="KW-1185">Reference proteome</keyword>
<feature type="compositionally biased region" description="Polar residues" evidence="1">
    <location>
        <begin position="77"/>
        <end position="98"/>
    </location>
</feature>
<feature type="region of interest" description="Disordered" evidence="1">
    <location>
        <begin position="34"/>
        <end position="145"/>
    </location>
</feature>
<feature type="non-terminal residue" evidence="2">
    <location>
        <position position="422"/>
    </location>
</feature>
<feature type="compositionally biased region" description="Low complexity" evidence="1">
    <location>
        <begin position="283"/>
        <end position="294"/>
    </location>
</feature>
<evidence type="ECO:0000313" key="3">
    <source>
        <dbReference type="Proteomes" id="UP000054248"/>
    </source>
</evidence>
<accession>A0A0C3QF13</accession>
<feature type="compositionally biased region" description="Polar residues" evidence="1">
    <location>
        <begin position="203"/>
        <end position="219"/>
    </location>
</feature>
<gene>
    <name evidence="2" type="ORF">M407DRAFT_26038</name>
</gene>
<feature type="compositionally biased region" description="Low complexity" evidence="1">
    <location>
        <begin position="220"/>
        <end position="246"/>
    </location>
</feature>
<dbReference type="AlphaFoldDB" id="A0A0C3QF13"/>
<dbReference type="HOGENOM" id="CLU_651458_0_0_1"/>
<evidence type="ECO:0000256" key="1">
    <source>
        <dbReference type="SAM" id="MobiDB-lite"/>
    </source>
</evidence>
<feature type="region of interest" description="Disordered" evidence="1">
    <location>
        <begin position="280"/>
        <end position="305"/>
    </location>
</feature>
<feature type="compositionally biased region" description="Polar residues" evidence="1">
    <location>
        <begin position="133"/>
        <end position="145"/>
    </location>
</feature>
<dbReference type="OrthoDB" id="10652708at2759"/>
<reference evidence="3" key="2">
    <citation type="submission" date="2015-01" db="EMBL/GenBank/DDBJ databases">
        <title>Evolutionary Origins and Diversification of the Mycorrhizal Mutualists.</title>
        <authorList>
            <consortium name="DOE Joint Genome Institute"/>
            <consortium name="Mycorrhizal Genomics Consortium"/>
            <person name="Kohler A."/>
            <person name="Kuo A."/>
            <person name="Nagy L.G."/>
            <person name="Floudas D."/>
            <person name="Copeland A."/>
            <person name="Barry K.W."/>
            <person name="Cichocki N."/>
            <person name="Veneault-Fourrey C."/>
            <person name="LaButti K."/>
            <person name="Lindquist E.A."/>
            <person name="Lipzen A."/>
            <person name="Lundell T."/>
            <person name="Morin E."/>
            <person name="Murat C."/>
            <person name="Riley R."/>
            <person name="Ohm R."/>
            <person name="Sun H."/>
            <person name="Tunlid A."/>
            <person name="Henrissat B."/>
            <person name="Grigoriev I.V."/>
            <person name="Hibbett D.S."/>
            <person name="Martin F."/>
        </authorList>
    </citation>
    <scope>NUCLEOTIDE SEQUENCE [LARGE SCALE GENOMIC DNA]</scope>
    <source>
        <strain evidence="3">MUT 4182</strain>
    </source>
</reference>
<protein>
    <submittedName>
        <fullName evidence="2">Uncharacterized protein</fullName>
    </submittedName>
</protein>
<feature type="compositionally biased region" description="Polar residues" evidence="1">
    <location>
        <begin position="39"/>
        <end position="58"/>
    </location>
</feature>
<sequence>MDNSMPANTSSMQQSSFPAYNPLLTLSTVVNDILDPPSLASSLSTVTSNSAPLTSSIYGQPRRPPSSSPSSAHSSSEGATQPQSTDSVAAMCASSSVPHTYGTIGDRRRSSVRLQPPAPPSSSAKLSHELDRSSSSVSTAIGDGNSQHIPSIVRALCMSPNLDESYARLNPNLYPSPFSASEFDRNEAKANAVAPLTAPFDDVSSSISPNVSADETNGGTSSLPPSTSDSSISAEVSSSASSSNGGHSSLLIYTNSNGSAGSFRGSPPNFRRLQHPHLHLRETSSSSSSTSVTTPLLDLDSPAAMSSPGGVNGSCYTPKEDGSTGGGGNVVGDYFSGVGRIRTKSQEVLVGQRYPGAPNSGAIGPMQYGDGSRRPSLPGGYEGLGLNIGHVAGEFGFGFEGMGGPIPGATGGLGGAPAFSKP</sequence>
<name>A0A0C3QF13_9AGAM</name>
<dbReference type="Proteomes" id="UP000054248">
    <property type="component" value="Unassembled WGS sequence"/>
</dbReference>